<dbReference type="GO" id="GO:0005886">
    <property type="term" value="C:plasma membrane"/>
    <property type="evidence" value="ECO:0007669"/>
    <property type="project" value="TreeGrafter"/>
</dbReference>
<dbReference type="Pfam" id="PF00092">
    <property type="entry name" value="VWA"/>
    <property type="match status" value="1"/>
</dbReference>
<evidence type="ECO:0000259" key="10">
    <source>
        <dbReference type="PROSITE" id="PS50234"/>
    </source>
</evidence>
<keyword evidence="4" id="KW-0479">Metal-binding</keyword>
<dbReference type="OrthoDB" id="9634661at2759"/>
<dbReference type="GeneID" id="106001617"/>
<dbReference type="AlphaFoldDB" id="A0A1S3GVX8"/>
<dbReference type="GO" id="GO:0009986">
    <property type="term" value="C:cell surface"/>
    <property type="evidence" value="ECO:0007669"/>
    <property type="project" value="TreeGrafter"/>
</dbReference>
<dbReference type="Gene3D" id="3.40.50.410">
    <property type="entry name" value="von Willebrand factor, type A domain"/>
    <property type="match status" value="1"/>
</dbReference>
<feature type="signal peptide" evidence="9">
    <location>
        <begin position="1"/>
        <end position="27"/>
    </location>
</feature>
<feature type="region of interest" description="Disordered" evidence="8">
    <location>
        <begin position="403"/>
        <end position="438"/>
    </location>
</feature>
<sequence length="438" mass="48452">MGSHNLQVPCSALFLLLILQLLPRGRADGLKYKGPGWKILHRLGLGRSSNTSLQSNVHSCRGVFDLYFILDKSGSVDNNWFEIYSFVENLVKKFQNSRVRISFILYSTDATVLMPLTSDRQEIRQGLNKLQQVVPVGHTYMQEGFKKAIHQIEDARSLGNVSSVIIALTDGTLLPDAFEATKEEAHKARKLGSIIYTVGVLEYNRDQLLAIADTPEHMFGVQNGFKGLQSIVDSLAARSCVEARSVELTTLCAGEPYEVIVSGHGFQNAKHPSLIVCRFKFNNNILVPGRTVIVQISLNNGITFLGNQISYSNIRCCPLGPLHLQLSVCQGASSSTTTTSSNGRHCVSLLLHSFSLPPDISMLFTQDPGQRHQLCCHEPQLHTGPLPYTDLPPTQNYQAKYTRTPSKTLPLLSPQARKSGEFPYCPYPYRSTSDGSKT</sequence>
<evidence type="ECO:0000256" key="3">
    <source>
        <dbReference type="ARBA" id="ARBA00022692"/>
    </source>
</evidence>
<evidence type="ECO:0000256" key="9">
    <source>
        <dbReference type="SAM" id="SignalP"/>
    </source>
</evidence>
<dbReference type="PANTHER" id="PTHR16059">
    <property type="entry name" value="ANTHRAX TOXIN RECEPTOR"/>
    <property type="match status" value="1"/>
</dbReference>
<dbReference type="GO" id="GO:0004888">
    <property type="term" value="F:transmembrane signaling receptor activity"/>
    <property type="evidence" value="ECO:0007669"/>
    <property type="project" value="TreeGrafter"/>
</dbReference>
<keyword evidence="3" id="KW-0812">Transmembrane</keyword>
<protein>
    <submittedName>
        <fullName evidence="12">Anthrax toxin receptor-like</fullName>
    </submittedName>
</protein>
<dbReference type="PANTHER" id="PTHR16059:SF16">
    <property type="entry name" value="ANTHRAX TOXIN RECEPTOR-LIKE"/>
    <property type="match status" value="1"/>
</dbReference>
<accession>A0A1S3GVX8</accession>
<dbReference type="KEGG" id="dord:106001617"/>
<dbReference type="CTD" id="195977"/>
<dbReference type="SUPFAM" id="SSF53300">
    <property type="entry name" value="vWA-like"/>
    <property type="match status" value="1"/>
</dbReference>
<evidence type="ECO:0000313" key="11">
    <source>
        <dbReference type="Proteomes" id="UP000081671"/>
    </source>
</evidence>
<organism evidence="11 12">
    <name type="scientific">Dipodomys ordii</name>
    <name type="common">Ord's kangaroo rat</name>
    <dbReference type="NCBI Taxonomy" id="10020"/>
    <lineage>
        <taxon>Eukaryota</taxon>
        <taxon>Metazoa</taxon>
        <taxon>Chordata</taxon>
        <taxon>Craniata</taxon>
        <taxon>Vertebrata</taxon>
        <taxon>Euteleostomi</taxon>
        <taxon>Mammalia</taxon>
        <taxon>Eutheria</taxon>
        <taxon>Euarchontoglires</taxon>
        <taxon>Glires</taxon>
        <taxon>Rodentia</taxon>
        <taxon>Castorimorpha</taxon>
        <taxon>Heteromyidae</taxon>
        <taxon>Dipodomyinae</taxon>
        <taxon>Dipodomys</taxon>
    </lineage>
</organism>
<reference evidence="12" key="1">
    <citation type="submission" date="2025-08" db="UniProtKB">
        <authorList>
            <consortium name="RefSeq"/>
        </authorList>
    </citation>
    <scope>IDENTIFICATION</scope>
    <source>
        <tissue evidence="12">Kidney</tissue>
    </source>
</reference>
<dbReference type="GO" id="GO:0046872">
    <property type="term" value="F:metal ion binding"/>
    <property type="evidence" value="ECO:0007669"/>
    <property type="project" value="UniProtKB-KW"/>
</dbReference>
<dbReference type="InterPro" id="IPR008400">
    <property type="entry name" value="Anthrax_toxin_rcpt_extracel"/>
</dbReference>
<evidence type="ECO:0000256" key="1">
    <source>
        <dbReference type="ARBA" id="ARBA00004479"/>
    </source>
</evidence>
<dbReference type="InterPro" id="IPR002035">
    <property type="entry name" value="VWF_A"/>
</dbReference>
<keyword evidence="6" id="KW-1133">Transmembrane helix</keyword>
<dbReference type="FunFam" id="3.40.50.410:FF:000024">
    <property type="entry name" value="Anthrax toxin receptor"/>
    <property type="match status" value="1"/>
</dbReference>
<evidence type="ECO:0000256" key="2">
    <source>
        <dbReference type="ARBA" id="ARBA00008095"/>
    </source>
</evidence>
<evidence type="ECO:0000256" key="5">
    <source>
        <dbReference type="ARBA" id="ARBA00022729"/>
    </source>
</evidence>
<keyword evidence="11" id="KW-1185">Reference proteome</keyword>
<keyword evidence="5 9" id="KW-0732">Signal</keyword>
<dbReference type="Pfam" id="PF05587">
    <property type="entry name" value="Anth_Ig"/>
    <property type="match status" value="1"/>
</dbReference>
<evidence type="ECO:0000256" key="8">
    <source>
        <dbReference type="SAM" id="MobiDB-lite"/>
    </source>
</evidence>
<gene>
    <name evidence="12" type="primary">Antxrl</name>
</gene>
<evidence type="ECO:0000256" key="4">
    <source>
        <dbReference type="ARBA" id="ARBA00022723"/>
    </source>
</evidence>
<comment type="subcellular location">
    <subcellularLocation>
        <location evidence="1">Membrane</location>
        <topology evidence="1">Single-pass type I membrane protein</topology>
    </subcellularLocation>
</comment>
<evidence type="ECO:0000256" key="7">
    <source>
        <dbReference type="ARBA" id="ARBA00023136"/>
    </source>
</evidence>
<feature type="domain" description="VWFA" evidence="10">
    <location>
        <begin position="65"/>
        <end position="235"/>
    </location>
</feature>
<dbReference type="RefSeq" id="XP_012892117.1">
    <property type="nucleotide sequence ID" value="XM_013036663.1"/>
</dbReference>
<proteinExistence type="inferred from homology"/>
<feature type="chain" id="PRO_5010200754" evidence="9">
    <location>
        <begin position="28"/>
        <end position="438"/>
    </location>
</feature>
<evidence type="ECO:0000313" key="12">
    <source>
        <dbReference type="RefSeq" id="XP_012892117.1"/>
    </source>
</evidence>
<name>A0A1S3GVX8_DIPOR</name>
<dbReference type="PROSITE" id="PS50234">
    <property type="entry name" value="VWFA"/>
    <property type="match status" value="1"/>
</dbReference>
<comment type="similarity">
    <text evidence="2">Belongs to the ATR family.</text>
</comment>
<keyword evidence="7" id="KW-0472">Membrane</keyword>
<dbReference type="InterPro" id="IPR036465">
    <property type="entry name" value="vWFA_dom_sf"/>
</dbReference>
<evidence type="ECO:0000256" key="6">
    <source>
        <dbReference type="ARBA" id="ARBA00022989"/>
    </source>
</evidence>
<dbReference type="InParanoid" id="A0A1S3GVX8"/>
<dbReference type="SMART" id="SM00327">
    <property type="entry name" value="VWA"/>
    <property type="match status" value="1"/>
</dbReference>
<dbReference type="Proteomes" id="UP000081671">
    <property type="component" value="Unplaced"/>
</dbReference>